<evidence type="ECO:0000256" key="1">
    <source>
        <dbReference type="ARBA" id="ARBA00004613"/>
    </source>
</evidence>
<evidence type="ECO:0000256" key="2">
    <source>
        <dbReference type="ARBA" id="ARBA00022525"/>
    </source>
</evidence>
<keyword evidence="2" id="KW-0964">Secreted</keyword>
<dbReference type="EMBL" id="OR141124">
    <property type="protein sequence ID" value="WMD30200.1"/>
    <property type="molecule type" value="mRNA"/>
</dbReference>
<evidence type="ECO:0000256" key="3">
    <source>
        <dbReference type="SAM" id="SignalP"/>
    </source>
</evidence>
<accession>A0AA50LTT0</accession>
<dbReference type="InterPro" id="IPR004214">
    <property type="entry name" value="Conotoxin"/>
</dbReference>
<evidence type="ECO:0000313" key="4">
    <source>
        <dbReference type="EMBL" id="WMD30200.1"/>
    </source>
</evidence>
<dbReference type="Pfam" id="PF02950">
    <property type="entry name" value="Conotoxin"/>
    <property type="match status" value="1"/>
</dbReference>
<name>A0AA50LTT0_CONEA</name>
<dbReference type="GO" id="GO:0005576">
    <property type="term" value="C:extracellular region"/>
    <property type="evidence" value="ECO:0007669"/>
    <property type="project" value="UniProtKB-SubCell"/>
</dbReference>
<sequence>MSGLGIMVLTLLLLVSMATSHQDGGGKLAMQRDAINVGRRRSLTQRAVTEACEESCEVSGKTCCGTSNGQPACAPVCLG</sequence>
<feature type="signal peptide" evidence="3">
    <location>
        <begin position="1"/>
        <end position="20"/>
    </location>
</feature>
<dbReference type="AlphaFoldDB" id="A0AA50LTT0"/>
<dbReference type="GO" id="GO:0008200">
    <property type="term" value="F:ion channel inhibitor activity"/>
    <property type="evidence" value="ECO:0007669"/>
    <property type="project" value="InterPro"/>
</dbReference>
<keyword evidence="3" id="KW-0732">Signal</keyword>
<proteinExistence type="evidence at transcript level"/>
<feature type="chain" id="PRO_5041376823" evidence="3">
    <location>
        <begin position="21"/>
        <end position="79"/>
    </location>
</feature>
<reference evidence="4" key="1">
    <citation type="submission" date="2023-06" db="EMBL/GenBank/DDBJ databases">
        <title>Conotoxin precursor O3 superfamily.</title>
        <authorList>
            <person name="Vijayasarathy M."/>
            <person name="Balaram P."/>
        </authorList>
    </citation>
    <scope>NUCLEOTIDE SEQUENCE</scope>
    <source>
        <strain evidence="4">2</strain>
    </source>
</reference>
<protein>
    <submittedName>
        <fullName evidence="4">Conotoxin O3 superfamily protein</fullName>
    </submittedName>
</protein>
<comment type="subcellular location">
    <subcellularLocation>
        <location evidence="1">Secreted</location>
    </subcellularLocation>
</comment>
<organism evidence="4">
    <name type="scientific">Conus ebraeus</name>
    <name type="common">Hebrew cone</name>
    <dbReference type="NCBI Taxonomy" id="89425"/>
    <lineage>
        <taxon>Eukaryota</taxon>
        <taxon>Metazoa</taxon>
        <taxon>Spiralia</taxon>
        <taxon>Lophotrochozoa</taxon>
        <taxon>Mollusca</taxon>
        <taxon>Gastropoda</taxon>
        <taxon>Caenogastropoda</taxon>
        <taxon>Neogastropoda</taxon>
        <taxon>Conoidea</taxon>
        <taxon>Conidae</taxon>
        <taxon>Conus</taxon>
        <taxon>Virroconus</taxon>
    </lineage>
</organism>